<protein>
    <recommendedName>
        <fullName evidence="4">Ubiquitin-like domain-containing protein</fullName>
    </recommendedName>
</protein>
<dbReference type="InterPro" id="IPR000626">
    <property type="entry name" value="Ubiquitin-like_dom"/>
</dbReference>
<feature type="compositionally biased region" description="Basic and acidic residues" evidence="3">
    <location>
        <begin position="382"/>
        <end position="393"/>
    </location>
</feature>
<keyword evidence="1" id="KW-1017">Isopeptide bond</keyword>
<dbReference type="InterPro" id="IPR029071">
    <property type="entry name" value="Ubiquitin-like_domsf"/>
</dbReference>
<feature type="compositionally biased region" description="Polar residues" evidence="3">
    <location>
        <begin position="345"/>
        <end position="381"/>
    </location>
</feature>
<dbReference type="InterPro" id="IPR019956">
    <property type="entry name" value="Ubiquitin_dom"/>
</dbReference>
<dbReference type="OrthoDB" id="1894077at2759"/>
<feature type="region of interest" description="Disordered" evidence="3">
    <location>
        <begin position="344"/>
        <end position="396"/>
    </location>
</feature>
<reference evidence="6" key="2">
    <citation type="journal article" date="2017" name="J. Anim. Genet.">
        <title>Multiple reference genome sequences of hot pepper reveal the massive evolution of plant disease resistance genes by retroduplication.</title>
        <authorList>
            <person name="Kim S."/>
            <person name="Park J."/>
            <person name="Yeom S.-I."/>
            <person name="Kim Y.-M."/>
            <person name="Seo E."/>
            <person name="Kim K.-T."/>
            <person name="Kim M.-S."/>
            <person name="Lee J.M."/>
            <person name="Cheong K."/>
            <person name="Shin H.-S."/>
            <person name="Kim S.-B."/>
            <person name="Han K."/>
            <person name="Lee J."/>
            <person name="Park M."/>
            <person name="Lee H.-A."/>
            <person name="Lee H.-Y."/>
            <person name="Lee Y."/>
            <person name="Oh S."/>
            <person name="Lee J.H."/>
            <person name="Choi E."/>
            <person name="Choi E."/>
            <person name="Lee S.E."/>
            <person name="Jeon J."/>
            <person name="Kim H."/>
            <person name="Choi G."/>
            <person name="Song H."/>
            <person name="Lee J."/>
            <person name="Lee S.-C."/>
            <person name="Kwon J.-K."/>
            <person name="Lee H.-Y."/>
            <person name="Koo N."/>
            <person name="Hong Y."/>
            <person name="Kim R.W."/>
            <person name="Kang W.-H."/>
            <person name="Huh J.H."/>
            <person name="Kang B.-C."/>
            <person name="Yang T.-J."/>
            <person name="Lee Y.-H."/>
            <person name="Bennetzen J.L."/>
            <person name="Choi D."/>
        </authorList>
    </citation>
    <scope>NUCLEOTIDE SEQUENCE [LARGE SCALE GENOMIC DNA]</scope>
    <source>
        <strain evidence="6">cv. PBC81</strain>
    </source>
</reference>
<organism evidence="5 6">
    <name type="scientific">Capsicum baccatum</name>
    <name type="common">Peruvian pepper</name>
    <dbReference type="NCBI Taxonomy" id="33114"/>
    <lineage>
        <taxon>Eukaryota</taxon>
        <taxon>Viridiplantae</taxon>
        <taxon>Streptophyta</taxon>
        <taxon>Embryophyta</taxon>
        <taxon>Tracheophyta</taxon>
        <taxon>Spermatophyta</taxon>
        <taxon>Magnoliopsida</taxon>
        <taxon>eudicotyledons</taxon>
        <taxon>Gunneridae</taxon>
        <taxon>Pentapetalae</taxon>
        <taxon>asterids</taxon>
        <taxon>lamiids</taxon>
        <taxon>Solanales</taxon>
        <taxon>Solanaceae</taxon>
        <taxon>Solanoideae</taxon>
        <taxon>Capsiceae</taxon>
        <taxon>Capsicum</taxon>
    </lineage>
</organism>
<dbReference type="EMBL" id="MLFT02000004">
    <property type="protein sequence ID" value="PHT49546.1"/>
    <property type="molecule type" value="Genomic_DNA"/>
</dbReference>
<feature type="domain" description="Ubiquitin-like" evidence="4">
    <location>
        <begin position="270"/>
        <end position="347"/>
    </location>
</feature>
<dbReference type="PANTHER" id="PTHR10666">
    <property type="entry name" value="UBIQUITIN"/>
    <property type="match status" value="1"/>
</dbReference>
<evidence type="ECO:0000259" key="4">
    <source>
        <dbReference type="PROSITE" id="PS50053"/>
    </source>
</evidence>
<dbReference type="SMART" id="SM00213">
    <property type="entry name" value="UBQ"/>
    <property type="match status" value="4"/>
</dbReference>
<feature type="domain" description="Ubiquitin-like" evidence="4">
    <location>
        <begin position="120"/>
        <end position="190"/>
    </location>
</feature>
<dbReference type="Pfam" id="PF00240">
    <property type="entry name" value="ubiquitin"/>
    <property type="match status" value="3"/>
</dbReference>
<evidence type="ECO:0000256" key="1">
    <source>
        <dbReference type="ARBA" id="ARBA00022499"/>
    </source>
</evidence>
<gene>
    <name evidence="5" type="ORF">CQW23_09293</name>
</gene>
<reference evidence="5 6" key="1">
    <citation type="journal article" date="2017" name="Genome Biol.">
        <title>New reference genome sequences of hot pepper reveal the massive evolution of plant disease-resistance genes by retroduplication.</title>
        <authorList>
            <person name="Kim S."/>
            <person name="Park J."/>
            <person name="Yeom S.I."/>
            <person name="Kim Y.M."/>
            <person name="Seo E."/>
            <person name="Kim K.T."/>
            <person name="Kim M.S."/>
            <person name="Lee J.M."/>
            <person name="Cheong K."/>
            <person name="Shin H.S."/>
            <person name="Kim S.B."/>
            <person name="Han K."/>
            <person name="Lee J."/>
            <person name="Park M."/>
            <person name="Lee H.A."/>
            <person name="Lee H.Y."/>
            <person name="Lee Y."/>
            <person name="Oh S."/>
            <person name="Lee J.H."/>
            <person name="Choi E."/>
            <person name="Choi E."/>
            <person name="Lee S.E."/>
            <person name="Jeon J."/>
            <person name="Kim H."/>
            <person name="Choi G."/>
            <person name="Song H."/>
            <person name="Lee J."/>
            <person name="Lee S.C."/>
            <person name="Kwon J.K."/>
            <person name="Lee H.Y."/>
            <person name="Koo N."/>
            <person name="Hong Y."/>
            <person name="Kim R.W."/>
            <person name="Kang W.H."/>
            <person name="Huh J.H."/>
            <person name="Kang B.C."/>
            <person name="Yang T.J."/>
            <person name="Lee Y.H."/>
            <person name="Bennetzen J.L."/>
            <person name="Choi D."/>
        </authorList>
    </citation>
    <scope>NUCLEOTIDE SEQUENCE [LARGE SCALE GENOMIC DNA]</scope>
    <source>
        <strain evidence="6">cv. PBC81</strain>
    </source>
</reference>
<accession>A0A2G2WWA6</accession>
<comment type="caution">
    <text evidence="5">The sequence shown here is derived from an EMBL/GenBank/DDBJ whole genome shotgun (WGS) entry which is preliminary data.</text>
</comment>
<name>A0A2G2WWA6_CAPBA</name>
<evidence type="ECO:0000313" key="5">
    <source>
        <dbReference type="EMBL" id="PHT49546.1"/>
    </source>
</evidence>
<proteinExistence type="predicted"/>
<dbReference type="Gene3D" id="3.10.20.90">
    <property type="entry name" value="Phosphatidylinositol 3-kinase Catalytic Subunit, Chain A, domain 1"/>
    <property type="match status" value="4"/>
</dbReference>
<dbReference type="PROSITE" id="PS50053">
    <property type="entry name" value="UBIQUITIN_2"/>
    <property type="match status" value="4"/>
</dbReference>
<evidence type="ECO:0000256" key="2">
    <source>
        <dbReference type="ARBA" id="ARBA00022843"/>
    </source>
</evidence>
<dbReference type="SUPFAM" id="SSF54236">
    <property type="entry name" value="Ubiquitin-like"/>
    <property type="match status" value="4"/>
</dbReference>
<feature type="domain" description="Ubiquitin-like" evidence="4">
    <location>
        <begin position="197"/>
        <end position="266"/>
    </location>
</feature>
<evidence type="ECO:0000313" key="6">
    <source>
        <dbReference type="Proteomes" id="UP000224567"/>
    </source>
</evidence>
<dbReference type="InterPro" id="IPR050158">
    <property type="entry name" value="Ubiquitin_ubiquitin-like"/>
</dbReference>
<dbReference type="CDD" id="cd17039">
    <property type="entry name" value="Ubl_ubiquitin_like"/>
    <property type="match status" value="3"/>
</dbReference>
<keyword evidence="2" id="KW-0832">Ubl conjugation</keyword>
<dbReference type="STRING" id="33114.A0A2G2WWA6"/>
<dbReference type="AlphaFoldDB" id="A0A2G2WWA6"/>
<feature type="domain" description="Ubiquitin-like" evidence="4">
    <location>
        <begin position="45"/>
        <end position="114"/>
    </location>
</feature>
<dbReference type="Proteomes" id="UP000224567">
    <property type="component" value="Unassembled WGS sequence"/>
</dbReference>
<dbReference type="GO" id="GO:0003729">
    <property type="term" value="F:mRNA binding"/>
    <property type="evidence" value="ECO:0007669"/>
    <property type="project" value="UniProtKB-ARBA"/>
</dbReference>
<keyword evidence="6" id="KW-1185">Reference proteome</keyword>
<sequence length="408" mass="46223">MEQSIKHSVEPMKLKKKKRRFQVLKKMESWLKRVRPVVEEKEKEIPIYLSLTKTIKLNVKESDGIGHVKALLHDKEGIPVCLQQLLSGDDKLADGRKLVDYGICENSTLHAYVEDSVPVITLYVKRSYAEGIVTVISKIYSTIHDVKYRILVKEGTDSGKFSLFHDGKLLEDGKTLAFLNIDDGSTLHMVRNPGDRYVIKVVMPDYQVEEIDVMATLSVRHVETAIESKVGHSIGDKPLFMTKQKLEDEKQLYYYDIKEGSVLLVVEGTMQIYVVRRTDHVCAILDVHKNNSVKEVKELVLDKLGIPVHLQKLTFEGKGLLVDSRTLSRYKICNESILDLDVHNCSENPTRGTPQTGLLHDNTQPHRQMNSVTGASSSVMNHTDDAEDSRANTRDQCNLTLRTTSNRV</sequence>
<dbReference type="PRINTS" id="PR00348">
    <property type="entry name" value="UBIQUITIN"/>
</dbReference>
<evidence type="ECO:0000256" key="3">
    <source>
        <dbReference type="SAM" id="MobiDB-lite"/>
    </source>
</evidence>